<sequence>MTHKQIENPLDFTGVTAAELRARMEDYEWFRANHTEPGTLEHEGAAVVLDITLAALRTAEHNPSLTLEDVLGERTDHIGLDLPKGFTADTATIDALVTA</sequence>
<proteinExistence type="predicted"/>
<dbReference type="EMBL" id="BAABRR010000003">
    <property type="protein sequence ID" value="GAA5518432.1"/>
    <property type="molecule type" value="Genomic_DNA"/>
</dbReference>
<evidence type="ECO:0000313" key="1">
    <source>
        <dbReference type="EMBL" id="GAA5518432.1"/>
    </source>
</evidence>
<name>A0ABP9WF21_9MICO</name>
<protein>
    <recommendedName>
        <fullName evidence="3">4a-hydroxytetrahydrobiopterin dehydratase</fullName>
    </recommendedName>
</protein>
<evidence type="ECO:0000313" key="2">
    <source>
        <dbReference type="Proteomes" id="UP001426770"/>
    </source>
</evidence>
<dbReference type="RefSeq" id="WP_286214565.1">
    <property type="nucleotide sequence ID" value="NZ_AP027736.1"/>
</dbReference>
<accession>A0ABP9WF21</accession>
<comment type="caution">
    <text evidence="1">The sequence shown here is derived from an EMBL/GenBank/DDBJ whole genome shotgun (WGS) entry which is preliminary data.</text>
</comment>
<dbReference type="Proteomes" id="UP001426770">
    <property type="component" value="Unassembled WGS sequence"/>
</dbReference>
<keyword evidence="2" id="KW-1185">Reference proteome</keyword>
<organism evidence="1 2">
    <name type="scientific">Demequina sediminis</name>
    <dbReference type="NCBI Taxonomy" id="1930058"/>
    <lineage>
        <taxon>Bacteria</taxon>
        <taxon>Bacillati</taxon>
        <taxon>Actinomycetota</taxon>
        <taxon>Actinomycetes</taxon>
        <taxon>Micrococcales</taxon>
        <taxon>Demequinaceae</taxon>
        <taxon>Demequina</taxon>
    </lineage>
</organism>
<evidence type="ECO:0008006" key="3">
    <source>
        <dbReference type="Google" id="ProtNLM"/>
    </source>
</evidence>
<reference evidence="1 2" key="1">
    <citation type="submission" date="2024-02" db="EMBL/GenBank/DDBJ databases">
        <title>Lysinimicrobium sediminis NBRC 112286.</title>
        <authorList>
            <person name="Ichikawa N."/>
            <person name="Katano-Makiyama Y."/>
            <person name="Hidaka K."/>
        </authorList>
    </citation>
    <scope>NUCLEOTIDE SEQUENCE [LARGE SCALE GENOMIC DNA]</scope>
    <source>
        <strain evidence="1 2">NBRC 112286</strain>
    </source>
</reference>
<gene>
    <name evidence="1" type="ORF">Lsed01_00859</name>
</gene>